<dbReference type="SUPFAM" id="SSF50729">
    <property type="entry name" value="PH domain-like"/>
    <property type="match status" value="1"/>
</dbReference>
<dbReference type="PANTHER" id="PTHR46572:SF1">
    <property type="entry name" value="RHO1 GUANINE NUCLEOTIDE EXCHANGE FACTOR TUS1"/>
    <property type="match status" value="1"/>
</dbReference>
<name>A0A2A9NYM4_9AGAR</name>
<organism evidence="6 7">
    <name type="scientific">Amanita thiersii Skay4041</name>
    <dbReference type="NCBI Taxonomy" id="703135"/>
    <lineage>
        <taxon>Eukaryota</taxon>
        <taxon>Fungi</taxon>
        <taxon>Dikarya</taxon>
        <taxon>Basidiomycota</taxon>
        <taxon>Agaricomycotina</taxon>
        <taxon>Agaricomycetes</taxon>
        <taxon>Agaricomycetidae</taxon>
        <taxon>Agaricales</taxon>
        <taxon>Pluteineae</taxon>
        <taxon>Amanitaceae</taxon>
        <taxon>Amanita</taxon>
    </lineage>
</organism>
<dbReference type="PROSITE" id="PS50010">
    <property type="entry name" value="DH_2"/>
    <property type="match status" value="1"/>
</dbReference>
<accession>A0A2A9NYM4</accession>
<feature type="compositionally biased region" description="Low complexity" evidence="2">
    <location>
        <begin position="11"/>
        <end position="24"/>
    </location>
</feature>
<dbReference type="STRING" id="703135.A0A2A9NYM4"/>
<evidence type="ECO:0008006" key="8">
    <source>
        <dbReference type="Google" id="ProtNLM"/>
    </source>
</evidence>
<feature type="region of interest" description="Disordered" evidence="2">
    <location>
        <begin position="101"/>
        <end position="171"/>
    </location>
</feature>
<dbReference type="InterPro" id="IPR001849">
    <property type="entry name" value="PH_domain"/>
</dbReference>
<feature type="domain" description="DH" evidence="4">
    <location>
        <begin position="274"/>
        <end position="457"/>
    </location>
</feature>
<gene>
    <name evidence="6" type="ORF">AMATHDRAFT_45896</name>
</gene>
<evidence type="ECO:0000256" key="1">
    <source>
        <dbReference type="ARBA" id="ARBA00022658"/>
    </source>
</evidence>
<sequence>MQSDRNRGHQNYSFPSSSNSNYAYTHQQNQYLSPFANSTTPTSHTLNDQLPNPWDAGPAPPVPPRPRVHSMVHIPPSYQDQDATPTALTIPIAFPEPMIYRSVSDNPHPSPPPKIQTKLEVLPSKPPKHQGPPLPKPPPPSPPLPPPKHVKPARPAPPPMKQPSLSAGSPHTLVHRHSSYALGATGLHREASVGSVVSTASSYYHHQDDDYPLEETPVSDRDSAIFDDALNRLSLDADEALKRFQNGELAENDEEWYKLVPEEAREALGKKEVQRQSVIFEVFKAERDYVADLGVIQDIRYSLAGCEPLLLQSLRHLVSKTSLVRMLDALFQRQREQHPLVQSVADIILDTVLREKFRSSYEEYIKHYPLSESHHRKELKHNSKYREFIQSVSDDPRIRKRDIITFLSRPVTRLPRLNLVLEHILKLTDKEFDHPDLESLPTILSILNVFLKSTQPGIAAAESKVKLWELCEFLEFQKGEIIDMELTSDSRALVYSGPVVRRVRSDTGFSSWMDLTATLIDNYFILTRDSKRSNGTVKKVLTSRPIPLSYLRYAAFDAAPETRRERSEEGGILDSLRYQTVEIFPFTVYHASNALGRRYTLFVTSDAVRKKWRSALEDAIVVHKVRQEANMWYDPRVVTDGFFRTVGSRTASQDVTGRATCAVPFISGGRHFIAVGCPSGIYVSTWASEEFKKVLKIPSPIQLAAIQSLGDKTFNRLLVHHEYLVSSYSLDILARVALEQAQMKTLDASMERVAGHDSNVLFFRVAEIKQRVLLIYATKKRLQLSPTLNVLEAMSAADLALTTTQRTQKPGIVHVAKKLALWLNPCKPGYVPKDAFDISPLTRTIGICTRDGIVIADPTNLVESVISLVPDFQKAGSDLIVSLLKGRVEDAKPLGLIRLSADELMVVYDTLGCFITKRGELARSARHVKWETQAHTFARQNNHVILFSPQFIEIRDIETGRLVQVIEGVDIRLLYFNPIAGNKDPVIVAMKGKKDDREGVSDRIIELVETVELPVSSPVSAASTVRSLPSAMWDEWDM</sequence>
<dbReference type="SMART" id="SM00233">
    <property type="entry name" value="PH"/>
    <property type="match status" value="1"/>
</dbReference>
<feature type="domain" description="PH" evidence="3">
    <location>
        <begin position="492"/>
        <end position="621"/>
    </location>
</feature>
<proteinExistence type="predicted"/>
<dbReference type="InterPro" id="IPR011993">
    <property type="entry name" value="PH-like_dom_sf"/>
</dbReference>
<evidence type="ECO:0000259" key="5">
    <source>
        <dbReference type="PROSITE" id="PS50219"/>
    </source>
</evidence>
<dbReference type="PANTHER" id="PTHR46572">
    <property type="entry name" value="RHO1 GDP-GTP EXCHANGE PROTEIN 1-RELATED"/>
    <property type="match status" value="1"/>
</dbReference>
<dbReference type="OrthoDB" id="2272012at2759"/>
<dbReference type="Proteomes" id="UP000242287">
    <property type="component" value="Unassembled WGS sequence"/>
</dbReference>
<evidence type="ECO:0000259" key="3">
    <source>
        <dbReference type="PROSITE" id="PS50003"/>
    </source>
</evidence>
<dbReference type="PROSITE" id="PS50219">
    <property type="entry name" value="CNH"/>
    <property type="match status" value="1"/>
</dbReference>
<dbReference type="InterPro" id="IPR052233">
    <property type="entry name" value="Rho-type_GEFs"/>
</dbReference>
<evidence type="ECO:0000256" key="2">
    <source>
        <dbReference type="SAM" id="MobiDB-lite"/>
    </source>
</evidence>
<dbReference type="InterPro" id="IPR000219">
    <property type="entry name" value="DH_dom"/>
</dbReference>
<feature type="domain" description="CNH" evidence="5">
    <location>
        <begin position="656"/>
        <end position="981"/>
    </location>
</feature>
<reference evidence="6 7" key="1">
    <citation type="submission" date="2014-02" db="EMBL/GenBank/DDBJ databases">
        <title>Transposable element dynamics among asymbiotic and ectomycorrhizal Amanita fungi.</title>
        <authorList>
            <consortium name="DOE Joint Genome Institute"/>
            <person name="Hess J."/>
            <person name="Skrede I."/>
            <person name="Wolfe B."/>
            <person name="LaButti K."/>
            <person name="Ohm R.A."/>
            <person name="Grigoriev I.V."/>
            <person name="Pringle A."/>
        </authorList>
    </citation>
    <scope>NUCLEOTIDE SEQUENCE [LARGE SCALE GENOMIC DNA]</scope>
    <source>
        <strain evidence="6 7">SKay4041</strain>
    </source>
</reference>
<evidence type="ECO:0000259" key="4">
    <source>
        <dbReference type="PROSITE" id="PS50010"/>
    </source>
</evidence>
<feature type="compositionally biased region" description="Pro residues" evidence="2">
    <location>
        <begin position="129"/>
        <end position="147"/>
    </location>
</feature>
<dbReference type="Pfam" id="PF00621">
    <property type="entry name" value="RhoGEF"/>
    <property type="match status" value="1"/>
</dbReference>
<dbReference type="InterPro" id="IPR035899">
    <property type="entry name" value="DBL_dom_sf"/>
</dbReference>
<dbReference type="GO" id="GO:0005085">
    <property type="term" value="F:guanyl-nucleotide exchange factor activity"/>
    <property type="evidence" value="ECO:0007669"/>
    <property type="project" value="UniProtKB-KW"/>
</dbReference>
<evidence type="ECO:0000313" key="7">
    <source>
        <dbReference type="Proteomes" id="UP000242287"/>
    </source>
</evidence>
<feature type="region of interest" description="Disordered" evidence="2">
    <location>
        <begin position="1"/>
        <end position="84"/>
    </location>
</feature>
<dbReference type="InterPro" id="IPR001180">
    <property type="entry name" value="CNH_dom"/>
</dbReference>
<dbReference type="PROSITE" id="PS50003">
    <property type="entry name" value="PH_DOMAIN"/>
    <property type="match status" value="1"/>
</dbReference>
<dbReference type="EMBL" id="KZ301976">
    <property type="protein sequence ID" value="PFH52993.1"/>
    <property type="molecule type" value="Genomic_DNA"/>
</dbReference>
<evidence type="ECO:0000313" key="6">
    <source>
        <dbReference type="EMBL" id="PFH52993.1"/>
    </source>
</evidence>
<dbReference type="Gene3D" id="2.30.29.30">
    <property type="entry name" value="Pleckstrin-homology domain (PH domain)/Phosphotyrosine-binding domain (PTB)"/>
    <property type="match status" value="1"/>
</dbReference>
<keyword evidence="7" id="KW-1185">Reference proteome</keyword>
<dbReference type="AlphaFoldDB" id="A0A2A9NYM4"/>
<feature type="compositionally biased region" description="Polar residues" evidence="2">
    <location>
        <begin position="25"/>
        <end position="50"/>
    </location>
</feature>
<dbReference type="SUPFAM" id="SSF48065">
    <property type="entry name" value="DBL homology domain (DH-domain)"/>
    <property type="match status" value="1"/>
</dbReference>
<dbReference type="SMART" id="SM00325">
    <property type="entry name" value="RhoGEF"/>
    <property type="match status" value="1"/>
</dbReference>
<keyword evidence="1" id="KW-0344">Guanine-nucleotide releasing factor</keyword>
<protein>
    <recommendedName>
        <fullName evidence="8">DH domain-containing protein</fullName>
    </recommendedName>
</protein>
<dbReference type="Gene3D" id="1.20.900.10">
    <property type="entry name" value="Dbl homology (DH) domain"/>
    <property type="match status" value="1"/>
</dbReference>
<dbReference type="Pfam" id="PF00780">
    <property type="entry name" value="CNH"/>
    <property type="match status" value="1"/>
</dbReference>